<protein>
    <submittedName>
        <fullName evidence="1">Uncharacterized protein</fullName>
    </submittedName>
</protein>
<evidence type="ECO:0000313" key="1">
    <source>
        <dbReference type="EMBL" id="KAF4037733.1"/>
    </source>
</evidence>
<comment type="caution">
    <text evidence="1">The sequence shown here is derived from an EMBL/GenBank/DDBJ whole genome shotgun (WGS) entry which is preliminary data.</text>
</comment>
<dbReference type="Proteomes" id="UP000602510">
    <property type="component" value="Unassembled WGS sequence"/>
</dbReference>
<name>A0A833SRP0_PHYIN</name>
<evidence type="ECO:0000313" key="2">
    <source>
        <dbReference type="Proteomes" id="UP000602510"/>
    </source>
</evidence>
<dbReference type="EMBL" id="WSZM01000234">
    <property type="protein sequence ID" value="KAF4037733.1"/>
    <property type="molecule type" value="Genomic_DNA"/>
</dbReference>
<keyword evidence="2" id="KW-1185">Reference proteome</keyword>
<reference evidence="1" key="1">
    <citation type="submission" date="2020-04" db="EMBL/GenBank/DDBJ databases">
        <title>Hybrid Assembly of Korean Phytophthora infestans isolates.</title>
        <authorList>
            <person name="Prokchorchik M."/>
            <person name="Lee Y."/>
            <person name="Seo J."/>
            <person name="Cho J.-H."/>
            <person name="Park Y.-E."/>
            <person name="Jang D.-C."/>
            <person name="Im J.-S."/>
            <person name="Choi J.-G."/>
            <person name="Park H.-J."/>
            <person name="Lee G.-B."/>
            <person name="Lee Y.-G."/>
            <person name="Hong S.-Y."/>
            <person name="Cho K."/>
            <person name="Sohn K.H."/>
        </authorList>
    </citation>
    <scope>NUCLEOTIDE SEQUENCE</scope>
    <source>
        <strain evidence="1">KR_1_A1</strain>
    </source>
</reference>
<dbReference type="AlphaFoldDB" id="A0A833SRP0"/>
<sequence>MTDKEMRKLPEYEATRLSTATNNTEYLIRVIKKGSVEFRAIVDGREVEVSISDAHYAENLVDNILSYGRLKMKGVFPEMHGGKSYMVQQEHGLRVFGVHRRPNVFMIDTIGDITT</sequence>
<accession>A0A833SRP0</accession>
<proteinExistence type="predicted"/>
<organism evidence="1 2">
    <name type="scientific">Phytophthora infestans</name>
    <name type="common">Potato late blight agent</name>
    <name type="synonym">Botrytis infestans</name>
    <dbReference type="NCBI Taxonomy" id="4787"/>
    <lineage>
        <taxon>Eukaryota</taxon>
        <taxon>Sar</taxon>
        <taxon>Stramenopiles</taxon>
        <taxon>Oomycota</taxon>
        <taxon>Peronosporomycetes</taxon>
        <taxon>Peronosporales</taxon>
        <taxon>Peronosporaceae</taxon>
        <taxon>Phytophthora</taxon>
    </lineage>
</organism>
<gene>
    <name evidence="1" type="ORF">GN244_ATG10179</name>
</gene>